<evidence type="ECO:0000313" key="2">
    <source>
        <dbReference type="EMBL" id="QEG36085.1"/>
    </source>
</evidence>
<feature type="compositionally biased region" description="Pro residues" evidence="1">
    <location>
        <begin position="34"/>
        <end position="45"/>
    </location>
</feature>
<dbReference type="RefSeq" id="WP_148074491.1">
    <property type="nucleotide sequence ID" value="NZ_CP042913.1"/>
</dbReference>
<evidence type="ECO:0000313" key="3">
    <source>
        <dbReference type="Proteomes" id="UP000323917"/>
    </source>
</evidence>
<accession>A0A5B9QEQ7</accession>
<dbReference type="KEGG" id="bgok:Pr1d_33940"/>
<dbReference type="AlphaFoldDB" id="A0A5B9QEQ7"/>
<sequence length="304" mass="33805">MQQQRTIDFEATGNTSKAEAPQRESVQVATETSLPPPPTSTPPLVRPDRQIVYENRDPEFWPSADSLHNLDTITVDRIHEDIEGPSHRLVIQREDIVEARCGPNNLQRGTVVDINHARQEVLLDFGDESPQWLAVGLLYPVADSAVPCVADSSGNAASQDPHLSSKKLLAFLAASPGTEFTPSELRRHFSVTEFDSGKPLANPVHTALKELRDKGRIHVTETRFGEPRFAVLALPDLAAELTLGHCPQSLSGAEIRYLLRKHGQQIAEFALRWGFTQKHVREVFDRGLADPHVVYDWLEAILTP</sequence>
<organism evidence="2 3">
    <name type="scientific">Bythopirellula goksoeyrii</name>
    <dbReference type="NCBI Taxonomy" id="1400387"/>
    <lineage>
        <taxon>Bacteria</taxon>
        <taxon>Pseudomonadati</taxon>
        <taxon>Planctomycetota</taxon>
        <taxon>Planctomycetia</taxon>
        <taxon>Pirellulales</taxon>
        <taxon>Lacipirellulaceae</taxon>
        <taxon>Bythopirellula</taxon>
    </lineage>
</organism>
<feature type="region of interest" description="Disordered" evidence="1">
    <location>
        <begin position="1"/>
        <end position="46"/>
    </location>
</feature>
<dbReference type="OrthoDB" id="9804482at2"/>
<dbReference type="EMBL" id="CP042913">
    <property type="protein sequence ID" value="QEG36085.1"/>
    <property type="molecule type" value="Genomic_DNA"/>
</dbReference>
<reference evidence="2 3" key="1">
    <citation type="submission" date="2019-08" db="EMBL/GenBank/DDBJ databases">
        <title>Deep-cultivation of Planctomycetes and their phenomic and genomic characterization uncovers novel biology.</title>
        <authorList>
            <person name="Wiegand S."/>
            <person name="Jogler M."/>
            <person name="Boedeker C."/>
            <person name="Pinto D."/>
            <person name="Vollmers J."/>
            <person name="Rivas-Marin E."/>
            <person name="Kohn T."/>
            <person name="Peeters S.H."/>
            <person name="Heuer A."/>
            <person name="Rast P."/>
            <person name="Oberbeckmann S."/>
            <person name="Bunk B."/>
            <person name="Jeske O."/>
            <person name="Meyerdierks A."/>
            <person name="Storesund J.E."/>
            <person name="Kallscheuer N."/>
            <person name="Luecker S."/>
            <person name="Lage O.M."/>
            <person name="Pohl T."/>
            <person name="Merkel B.J."/>
            <person name="Hornburger P."/>
            <person name="Mueller R.-W."/>
            <person name="Bruemmer F."/>
            <person name="Labrenz M."/>
            <person name="Spormann A.M."/>
            <person name="Op den Camp H."/>
            <person name="Overmann J."/>
            <person name="Amann R."/>
            <person name="Jetten M.S.M."/>
            <person name="Mascher T."/>
            <person name="Medema M.H."/>
            <person name="Devos D.P."/>
            <person name="Kaster A.-K."/>
            <person name="Ovreas L."/>
            <person name="Rohde M."/>
            <person name="Galperin M.Y."/>
            <person name="Jogler C."/>
        </authorList>
    </citation>
    <scope>NUCLEOTIDE SEQUENCE [LARGE SCALE GENOMIC DNA]</scope>
    <source>
        <strain evidence="2 3">Pr1d</strain>
    </source>
</reference>
<protein>
    <submittedName>
        <fullName evidence="2">Uncharacterized protein</fullName>
    </submittedName>
</protein>
<gene>
    <name evidence="2" type="ORF">Pr1d_33940</name>
</gene>
<feature type="compositionally biased region" description="Polar residues" evidence="1">
    <location>
        <begin position="1"/>
        <end position="17"/>
    </location>
</feature>
<dbReference type="Proteomes" id="UP000323917">
    <property type="component" value="Chromosome"/>
</dbReference>
<name>A0A5B9QEQ7_9BACT</name>
<keyword evidence="3" id="KW-1185">Reference proteome</keyword>
<evidence type="ECO:0000256" key="1">
    <source>
        <dbReference type="SAM" id="MobiDB-lite"/>
    </source>
</evidence>
<proteinExistence type="predicted"/>